<reference evidence="3" key="1">
    <citation type="journal article" date="2023" name="Commun. Biol.">
        <title>Genome analysis of Parmales, the sister group of diatoms, reveals the evolutionary specialization of diatoms from phago-mixotrophs to photoautotrophs.</title>
        <authorList>
            <person name="Ban H."/>
            <person name="Sato S."/>
            <person name="Yoshikawa S."/>
            <person name="Yamada K."/>
            <person name="Nakamura Y."/>
            <person name="Ichinomiya M."/>
            <person name="Sato N."/>
            <person name="Blanc-Mathieu R."/>
            <person name="Endo H."/>
            <person name="Kuwata A."/>
            <person name="Ogata H."/>
        </authorList>
    </citation>
    <scope>NUCLEOTIDE SEQUENCE [LARGE SCALE GENOMIC DNA]</scope>
</reference>
<proteinExistence type="predicted"/>
<comment type="caution">
    <text evidence="2">The sequence shown here is derived from an EMBL/GenBank/DDBJ whole genome shotgun (WGS) entry which is preliminary data.</text>
</comment>
<dbReference type="AlphaFoldDB" id="A0A9W7EII9"/>
<accession>A0A9W7EII9</accession>
<sequence length="550" mass="64464">MNEIYSILNFEAGERPRVPNSPRTLEACLRSGIAPESLLPKPLKDFKQKGIPLARDGVARAKYEHYEMRRQERIQIINTERVSICQYLSAVKSGGAMDEAMLSKKTNFNVTMNETKVVTATVKFDPSKSTKSNAVASPTGALKSKAAELKSSMLENEMKRFESMKRRQEKEIKRIVANEKQMGELQRKLLKAENDDAIRKKEHAKRVAALKAQALEKKRARENEKKQRDEGELARRRELAKKEAEFEIAKAKRERKMEKVRAREAMEREMERRRLLEAQAAKTAGIMKQQERMAEDSRLKMEAKARKVQENQERKRESKHKEIEEARLKAEQKIHTVVAMNKKIQADKRKAFDDKQAEIARFKRENAEVVRKRTEEAAKKLADKHERQRQRQEEAQNKLFDRKQRIIKQLEDKEQFKYVVEAERAEEMAIRQLRMELKKEDKRQNVERIRRMDEFMRLQVKQKMEEDDSRTASIREQKSQLLSERRQMQHENFLRKTAVKEAMDQMKVTNKFIDIEEVLAKKAGGKSKKNGANDSWEEDSDDEGGRSGMY</sequence>
<dbReference type="PANTHER" id="PTHR38019:SF1">
    <property type="entry name" value="N-ACETYLTRANSFERASE DOMAIN-CONTAINING PROTEIN"/>
    <property type="match status" value="1"/>
</dbReference>
<feature type="compositionally biased region" description="Basic and acidic residues" evidence="1">
    <location>
        <begin position="289"/>
        <end position="324"/>
    </location>
</feature>
<feature type="region of interest" description="Disordered" evidence="1">
    <location>
        <begin position="519"/>
        <end position="550"/>
    </location>
</feature>
<dbReference type="PANTHER" id="PTHR38019">
    <property type="entry name" value="KDA ANTIGEN P200, PUTATIVE-RELATED"/>
    <property type="match status" value="1"/>
</dbReference>
<evidence type="ECO:0000313" key="2">
    <source>
        <dbReference type="EMBL" id="GMH79952.1"/>
    </source>
</evidence>
<protein>
    <submittedName>
        <fullName evidence="2">Uncharacterized protein</fullName>
    </submittedName>
</protein>
<evidence type="ECO:0000256" key="1">
    <source>
        <dbReference type="SAM" id="MobiDB-lite"/>
    </source>
</evidence>
<feature type="region of interest" description="Disordered" evidence="1">
    <location>
        <begin position="215"/>
        <end position="247"/>
    </location>
</feature>
<feature type="region of interest" description="Disordered" evidence="1">
    <location>
        <begin position="461"/>
        <end position="489"/>
    </location>
</feature>
<dbReference type="Proteomes" id="UP001162640">
    <property type="component" value="Unassembled WGS sequence"/>
</dbReference>
<evidence type="ECO:0000313" key="3">
    <source>
        <dbReference type="Proteomes" id="UP001162640"/>
    </source>
</evidence>
<feature type="region of interest" description="Disordered" evidence="1">
    <location>
        <begin position="369"/>
        <end position="399"/>
    </location>
</feature>
<feature type="compositionally biased region" description="Basic and acidic residues" evidence="1">
    <location>
        <begin position="469"/>
        <end position="489"/>
    </location>
</feature>
<name>A0A9W7EII9_9STRA</name>
<feature type="region of interest" description="Disordered" evidence="1">
    <location>
        <begin position="281"/>
        <end position="324"/>
    </location>
</feature>
<dbReference type="EMBL" id="BLQM01000273">
    <property type="protein sequence ID" value="GMH79952.1"/>
    <property type="molecule type" value="Genomic_DNA"/>
</dbReference>
<gene>
    <name evidence="2" type="ORF">TL16_g08335</name>
</gene>
<organism evidence="2 3">
    <name type="scientific">Triparma laevis f. inornata</name>
    <dbReference type="NCBI Taxonomy" id="1714386"/>
    <lineage>
        <taxon>Eukaryota</taxon>
        <taxon>Sar</taxon>
        <taxon>Stramenopiles</taxon>
        <taxon>Ochrophyta</taxon>
        <taxon>Bolidophyceae</taxon>
        <taxon>Parmales</taxon>
        <taxon>Triparmaceae</taxon>
        <taxon>Triparma</taxon>
    </lineage>
</organism>